<gene>
    <name evidence="11" type="ORF">D0Z07_4004</name>
</gene>
<dbReference type="NCBIfam" id="TIGR00879">
    <property type="entry name" value="SP"/>
    <property type="match status" value="1"/>
</dbReference>
<evidence type="ECO:0000256" key="3">
    <source>
        <dbReference type="ARBA" id="ARBA00022448"/>
    </source>
</evidence>
<evidence type="ECO:0000313" key="12">
    <source>
        <dbReference type="Proteomes" id="UP000785200"/>
    </source>
</evidence>
<dbReference type="PANTHER" id="PTHR48022">
    <property type="entry name" value="PLASTIDIC GLUCOSE TRANSPORTER 4"/>
    <property type="match status" value="1"/>
</dbReference>
<evidence type="ECO:0000256" key="5">
    <source>
        <dbReference type="ARBA" id="ARBA00022989"/>
    </source>
</evidence>
<protein>
    <submittedName>
        <fullName evidence="11">Sugar transporter STL1</fullName>
    </submittedName>
</protein>
<keyword evidence="9" id="KW-0732">Signal</keyword>
<dbReference type="SUPFAM" id="SSF103473">
    <property type="entry name" value="MFS general substrate transporter"/>
    <property type="match status" value="1"/>
</dbReference>
<accession>A0A9P6VJY3</accession>
<feature type="transmembrane region" description="Helical" evidence="8">
    <location>
        <begin position="70"/>
        <end position="88"/>
    </location>
</feature>
<dbReference type="InterPro" id="IPR003663">
    <property type="entry name" value="Sugar/inositol_transpt"/>
</dbReference>
<dbReference type="InterPro" id="IPR005829">
    <property type="entry name" value="Sugar_transporter_CS"/>
</dbReference>
<dbReference type="PROSITE" id="PS50850">
    <property type="entry name" value="MFS"/>
    <property type="match status" value="1"/>
</dbReference>
<dbReference type="AlphaFoldDB" id="A0A9P6VJY3"/>
<feature type="transmembrane region" description="Helical" evidence="8">
    <location>
        <begin position="448"/>
        <end position="469"/>
    </location>
</feature>
<dbReference type="PROSITE" id="PS00216">
    <property type="entry name" value="SUGAR_TRANSPORT_1"/>
    <property type="match status" value="1"/>
</dbReference>
<comment type="similarity">
    <text evidence="2 7">Belongs to the major facilitator superfamily. Sugar transporter (TC 2.A.1.1) family.</text>
</comment>
<feature type="transmembrane region" description="Helical" evidence="8">
    <location>
        <begin position="184"/>
        <end position="205"/>
    </location>
</feature>
<feature type="signal peptide" evidence="9">
    <location>
        <begin position="1"/>
        <end position="25"/>
    </location>
</feature>
<evidence type="ECO:0000256" key="2">
    <source>
        <dbReference type="ARBA" id="ARBA00010992"/>
    </source>
</evidence>
<reference evidence="11" key="1">
    <citation type="submission" date="2019-07" db="EMBL/GenBank/DDBJ databases">
        <title>Hyphodiscus hymeniophilus genome sequencing and assembly.</title>
        <authorList>
            <person name="Kramer G."/>
            <person name="Nodwell J."/>
        </authorList>
    </citation>
    <scope>NUCLEOTIDE SEQUENCE</scope>
    <source>
        <strain evidence="11">ATCC 34498</strain>
    </source>
</reference>
<feature type="transmembrane region" description="Helical" evidence="8">
    <location>
        <begin position="317"/>
        <end position="337"/>
    </location>
</feature>
<evidence type="ECO:0000256" key="7">
    <source>
        <dbReference type="RuleBase" id="RU003346"/>
    </source>
</evidence>
<keyword evidence="6 8" id="KW-0472">Membrane</keyword>
<keyword evidence="3 7" id="KW-0813">Transport</keyword>
<proteinExistence type="inferred from homology"/>
<organism evidence="11 12">
    <name type="scientific">Hyphodiscus hymeniophilus</name>
    <dbReference type="NCBI Taxonomy" id="353542"/>
    <lineage>
        <taxon>Eukaryota</taxon>
        <taxon>Fungi</taxon>
        <taxon>Dikarya</taxon>
        <taxon>Ascomycota</taxon>
        <taxon>Pezizomycotina</taxon>
        <taxon>Leotiomycetes</taxon>
        <taxon>Helotiales</taxon>
        <taxon>Hyphodiscaceae</taxon>
        <taxon>Hyphodiscus</taxon>
    </lineage>
</organism>
<feature type="transmembrane region" description="Helical" evidence="8">
    <location>
        <begin position="153"/>
        <end position="172"/>
    </location>
</feature>
<feature type="transmembrane region" description="Helical" evidence="8">
    <location>
        <begin position="384"/>
        <end position="408"/>
    </location>
</feature>
<dbReference type="GO" id="GO:0016020">
    <property type="term" value="C:membrane"/>
    <property type="evidence" value="ECO:0007669"/>
    <property type="project" value="UniProtKB-SubCell"/>
</dbReference>
<dbReference type="EMBL" id="VNKQ01000007">
    <property type="protein sequence ID" value="KAG0649581.1"/>
    <property type="molecule type" value="Genomic_DNA"/>
</dbReference>
<dbReference type="InterPro" id="IPR036259">
    <property type="entry name" value="MFS_trans_sf"/>
</dbReference>
<evidence type="ECO:0000256" key="8">
    <source>
        <dbReference type="SAM" id="Phobius"/>
    </source>
</evidence>
<dbReference type="OrthoDB" id="3494054at2759"/>
<name>A0A9P6VJY3_9HELO</name>
<keyword evidence="5 8" id="KW-1133">Transmembrane helix</keyword>
<feature type="transmembrane region" description="Helical" evidence="8">
    <location>
        <begin position="117"/>
        <end position="141"/>
    </location>
</feature>
<keyword evidence="12" id="KW-1185">Reference proteome</keyword>
<keyword evidence="4 8" id="KW-0812">Transmembrane</keyword>
<dbReference type="Pfam" id="PF00083">
    <property type="entry name" value="Sugar_tr"/>
    <property type="match status" value="1"/>
</dbReference>
<evidence type="ECO:0000256" key="1">
    <source>
        <dbReference type="ARBA" id="ARBA00004141"/>
    </source>
</evidence>
<dbReference type="InterPro" id="IPR005828">
    <property type="entry name" value="MFS_sugar_transport-like"/>
</dbReference>
<feature type="transmembrane region" description="Helical" evidence="8">
    <location>
        <begin position="346"/>
        <end position="364"/>
    </location>
</feature>
<dbReference type="PANTHER" id="PTHR48022:SF78">
    <property type="entry name" value="MONOSACCHARIDE TRANSPORTER, PUTATIVE (AFU_ORTHOLOGUE AFUA_2G02110)-RELATED"/>
    <property type="match status" value="1"/>
</dbReference>
<dbReference type="InterPro" id="IPR050360">
    <property type="entry name" value="MFS_Sugar_Transporters"/>
</dbReference>
<feature type="chain" id="PRO_5040292737" evidence="9">
    <location>
        <begin position="26"/>
        <end position="551"/>
    </location>
</feature>
<evidence type="ECO:0000313" key="11">
    <source>
        <dbReference type="EMBL" id="KAG0649581.1"/>
    </source>
</evidence>
<keyword evidence="11" id="KW-0762">Sugar transport</keyword>
<sequence length="551" mass="60441">MVFQPWRAIPGKTLLLLLNLFSAVALVYEGYNQGVYGSVSGTSGFINMSKLATNSDGAVTDTTKQGGLAAAYYFGAMFGGFIGGWAGDRFGRKKGAFMGAILSLLGSALQAGSVNTNMFICARVIAGLGIGFINVLIPSWVSELSEAHDRGSNFSLVFVANFLGIFLANWINFGVRTSNTTFQWRFPLGFMCIPMLLVAVTVVMVPESPRWLMAHHRRQEAVDILCKIRGDRDVHDESIAREVELLEAVVEASYHKRNDYLNIFLGGRYSGKLHFGRRAILGLALQQIQQWTGILVMVSWAAKLFELSGFDSYKSSWMSGLLNTFGVIGTAAAALVIDRIGRRKSLQISFIIQGVSLFLVAALLKKSEDYAVTNPSLSHAIGTAGSAFTYSFVFFFCMFNIVPCWIYGTEIWPQEVRAKGYSFTILGWAIGCGTTTFVIPIMLGNIGWWSFIFFGAMNIVVMPIIHFFYPETAGRSLEEVDLLFASDSPFVSANMAEYDRRVAEAGGSIAVAARKLLDEVDGATDLDPRRTSVHDAEFGMSKKLEAEVESK</sequence>
<evidence type="ECO:0000256" key="9">
    <source>
        <dbReference type="SAM" id="SignalP"/>
    </source>
</evidence>
<comment type="caution">
    <text evidence="11">The sequence shown here is derived from an EMBL/GenBank/DDBJ whole genome shotgun (WGS) entry which is preliminary data.</text>
</comment>
<dbReference type="Proteomes" id="UP000785200">
    <property type="component" value="Unassembled WGS sequence"/>
</dbReference>
<dbReference type="Gene3D" id="1.20.1250.20">
    <property type="entry name" value="MFS general substrate transporter like domains"/>
    <property type="match status" value="1"/>
</dbReference>
<feature type="transmembrane region" description="Helical" evidence="8">
    <location>
        <begin position="420"/>
        <end position="442"/>
    </location>
</feature>
<evidence type="ECO:0000259" key="10">
    <source>
        <dbReference type="PROSITE" id="PS50850"/>
    </source>
</evidence>
<comment type="subcellular location">
    <subcellularLocation>
        <location evidence="1">Membrane</location>
        <topology evidence="1">Multi-pass membrane protein</topology>
    </subcellularLocation>
</comment>
<dbReference type="InterPro" id="IPR020846">
    <property type="entry name" value="MFS_dom"/>
</dbReference>
<dbReference type="PRINTS" id="PR00171">
    <property type="entry name" value="SUGRTRNSPORT"/>
</dbReference>
<dbReference type="GO" id="GO:0005351">
    <property type="term" value="F:carbohydrate:proton symporter activity"/>
    <property type="evidence" value="ECO:0007669"/>
    <property type="project" value="TreeGrafter"/>
</dbReference>
<evidence type="ECO:0000256" key="4">
    <source>
        <dbReference type="ARBA" id="ARBA00022692"/>
    </source>
</evidence>
<feature type="domain" description="Major facilitator superfamily (MFS) profile" evidence="10">
    <location>
        <begin position="18"/>
        <end position="473"/>
    </location>
</feature>
<evidence type="ECO:0000256" key="6">
    <source>
        <dbReference type="ARBA" id="ARBA00023136"/>
    </source>
</evidence>